<keyword evidence="3" id="KW-1003">Cell membrane</keyword>
<feature type="transmembrane region" description="Helical" evidence="7">
    <location>
        <begin position="106"/>
        <end position="133"/>
    </location>
</feature>
<dbReference type="SUPFAM" id="SSF161098">
    <property type="entry name" value="MetI-like"/>
    <property type="match status" value="1"/>
</dbReference>
<dbReference type="PANTHER" id="PTHR43386:SF1">
    <property type="entry name" value="D,D-DIPEPTIDE TRANSPORT SYSTEM PERMEASE PROTEIN DDPC-RELATED"/>
    <property type="match status" value="1"/>
</dbReference>
<gene>
    <name evidence="9" type="ORF">SE16_11575</name>
</gene>
<keyword evidence="5 7" id="KW-1133">Transmembrane helix</keyword>
<evidence type="ECO:0000256" key="2">
    <source>
        <dbReference type="ARBA" id="ARBA00022448"/>
    </source>
</evidence>
<dbReference type="PROSITE" id="PS50928">
    <property type="entry name" value="ABC_TM1"/>
    <property type="match status" value="1"/>
</dbReference>
<evidence type="ECO:0000313" key="10">
    <source>
        <dbReference type="Proteomes" id="UP000050502"/>
    </source>
</evidence>
<evidence type="ECO:0000256" key="6">
    <source>
        <dbReference type="ARBA" id="ARBA00023136"/>
    </source>
</evidence>
<evidence type="ECO:0000256" key="1">
    <source>
        <dbReference type="ARBA" id="ARBA00004651"/>
    </source>
</evidence>
<evidence type="ECO:0000256" key="7">
    <source>
        <dbReference type="RuleBase" id="RU363032"/>
    </source>
</evidence>
<reference evidence="9 10" key="1">
    <citation type="submission" date="2015-07" db="EMBL/GenBank/DDBJ databases">
        <title>Whole genome sequence of Ardenticatena maritima DSM 23922.</title>
        <authorList>
            <person name="Hemp J."/>
            <person name="Ward L.M."/>
            <person name="Pace L.A."/>
            <person name="Fischer W.W."/>
        </authorList>
    </citation>
    <scope>NUCLEOTIDE SEQUENCE [LARGE SCALE GENOMIC DNA]</scope>
    <source>
        <strain evidence="9 10">110S</strain>
    </source>
</reference>
<dbReference type="CDD" id="cd06261">
    <property type="entry name" value="TM_PBP2"/>
    <property type="match status" value="1"/>
</dbReference>
<dbReference type="PANTHER" id="PTHR43386">
    <property type="entry name" value="OLIGOPEPTIDE TRANSPORT SYSTEM PERMEASE PROTEIN APPC"/>
    <property type="match status" value="1"/>
</dbReference>
<dbReference type="Proteomes" id="UP000050502">
    <property type="component" value="Unassembled WGS sequence"/>
</dbReference>
<dbReference type="InterPro" id="IPR035906">
    <property type="entry name" value="MetI-like_sf"/>
</dbReference>
<feature type="transmembrane region" description="Helical" evidence="7">
    <location>
        <begin position="182"/>
        <end position="206"/>
    </location>
</feature>
<evidence type="ECO:0000259" key="8">
    <source>
        <dbReference type="PROSITE" id="PS50928"/>
    </source>
</evidence>
<comment type="similarity">
    <text evidence="7">Belongs to the binding-protein-dependent transport system permease family.</text>
</comment>
<dbReference type="InterPro" id="IPR000515">
    <property type="entry name" value="MetI-like"/>
</dbReference>
<dbReference type="Pfam" id="PF12911">
    <property type="entry name" value="OppC_N"/>
    <property type="match status" value="1"/>
</dbReference>
<keyword evidence="6 7" id="KW-0472">Membrane</keyword>
<dbReference type="InterPro" id="IPR025966">
    <property type="entry name" value="OppC_N"/>
</dbReference>
<keyword evidence="4 7" id="KW-0812">Transmembrane</keyword>
<organism evidence="9 10">
    <name type="scientific">Ardenticatena maritima</name>
    <dbReference type="NCBI Taxonomy" id="872965"/>
    <lineage>
        <taxon>Bacteria</taxon>
        <taxon>Bacillati</taxon>
        <taxon>Chloroflexota</taxon>
        <taxon>Ardenticatenia</taxon>
        <taxon>Ardenticatenales</taxon>
        <taxon>Ardenticatenaceae</taxon>
        <taxon>Ardenticatena</taxon>
    </lineage>
</organism>
<feature type="transmembrane region" description="Helical" evidence="7">
    <location>
        <begin position="295"/>
        <end position="314"/>
    </location>
</feature>
<sequence>MMPMATQEHVSTKNTPHVHVSMWRVRWQRFVEFARRYARNRMAVVGLAIVLTWVCVGLFAPWIAPYGYAETNYDAANQPPSLAHPLGTDALGRDQFSRMIWAARTALIVAPTATIVGVTLGLFFGLLAGYFGGWVDELVMRVSDVLFAFPGLLFALLLAATLQPRLAAWLSQFETLKPWVRAGYVEFFVVIIALSFVGWPGLARLVRGQVLSLREQQFVEAARATGVSSWRIMWRHIFPNALPPVIVALSMSMGGAVVAEASLSFLGIGISPPTPSWGAMIFNEFASWRSPAAPWLLWAPGLAVAALTFAFNFIGDGLNEALNPQDRIT</sequence>
<dbReference type="Pfam" id="PF00528">
    <property type="entry name" value="BPD_transp_1"/>
    <property type="match status" value="1"/>
</dbReference>
<dbReference type="InterPro" id="IPR050366">
    <property type="entry name" value="BP-dependent_transpt_permease"/>
</dbReference>
<feature type="transmembrane region" description="Helical" evidence="7">
    <location>
        <begin position="43"/>
        <end position="64"/>
    </location>
</feature>
<dbReference type="GO" id="GO:0005886">
    <property type="term" value="C:plasma membrane"/>
    <property type="evidence" value="ECO:0007669"/>
    <property type="project" value="UniProtKB-SubCell"/>
</dbReference>
<comment type="subcellular location">
    <subcellularLocation>
        <location evidence="1 7">Cell membrane</location>
        <topology evidence="1 7">Multi-pass membrane protein</topology>
    </subcellularLocation>
</comment>
<name>A0A0N8GRQ7_9CHLR</name>
<comment type="caution">
    <text evidence="9">The sequence shown here is derived from an EMBL/GenBank/DDBJ whole genome shotgun (WGS) entry which is preliminary data.</text>
</comment>
<protein>
    <recommendedName>
        <fullName evidence="8">ABC transmembrane type-1 domain-containing protein</fullName>
    </recommendedName>
</protein>
<proteinExistence type="inferred from homology"/>
<feature type="transmembrane region" description="Helical" evidence="7">
    <location>
        <begin position="241"/>
        <end position="270"/>
    </location>
</feature>
<dbReference type="GO" id="GO:0055085">
    <property type="term" value="P:transmembrane transport"/>
    <property type="evidence" value="ECO:0007669"/>
    <property type="project" value="InterPro"/>
</dbReference>
<feature type="domain" description="ABC transmembrane type-1" evidence="8">
    <location>
        <begin position="103"/>
        <end position="315"/>
    </location>
</feature>
<dbReference type="Gene3D" id="1.10.3720.10">
    <property type="entry name" value="MetI-like"/>
    <property type="match status" value="1"/>
</dbReference>
<keyword evidence="2 7" id="KW-0813">Transport</keyword>
<evidence type="ECO:0000313" key="9">
    <source>
        <dbReference type="EMBL" id="KPL87170.1"/>
    </source>
</evidence>
<feature type="transmembrane region" description="Helical" evidence="7">
    <location>
        <begin position="145"/>
        <end position="162"/>
    </location>
</feature>
<evidence type="ECO:0000256" key="5">
    <source>
        <dbReference type="ARBA" id="ARBA00022989"/>
    </source>
</evidence>
<dbReference type="EMBL" id="LGKN01000006">
    <property type="protein sequence ID" value="KPL87170.1"/>
    <property type="molecule type" value="Genomic_DNA"/>
</dbReference>
<evidence type="ECO:0000256" key="4">
    <source>
        <dbReference type="ARBA" id="ARBA00022692"/>
    </source>
</evidence>
<dbReference type="AlphaFoldDB" id="A0A0N8GRQ7"/>
<evidence type="ECO:0000256" key="3">
    <source>
        <dbReference type="ARBA" id="ARBA00022475"/>
    </source>
</evidence>
<accession>A0A0N8GRQ7</accession>